<dbReference type="SMART" id="SM00256">
    <property type="entry name" value="FBOX"/>
    <property type="match status" value="1"/>
</dbReference>
<reference evidence="4" key="3">
    <citation type="journal article" date="2020" name="Plant Biotechnol. J.">
        <title>The pomegranate (Punica granatum L.) draft genome dissects genetic divergence between soft- and hard-seeded cultivars.</title>
        <authorList>
            <person name="Luo X."/>
            <person name="Li H."/>
            <person name="Wu Z."/>
            <person name="Yao W."/>
            <person name="Zhao P."/>
            <person name="Cao D."/>
            <person name="Yu H."/>
            <person name="Li K."/>
            <person name="Poudel K."/>
            <person name="Zhao D."/>
            <person name="Zhang F."/>
            <person name="Xia X."/>
            <person name="Chen L."/>
            <person name="Wang Q."/>
            <person name="Jing D."/>
            <person name="Cao S."/>
        </authorList>
    </citation>
    <scope>NUCLEOTIDE SEQUENCE [LARGE SCALE GENOMIC DNA]</scope>
</reference>
<dbReference type="RefSeq" id="XP_031399545.1">
    <property type="nucleotide sequence ID" value="XM_031543685.1"/>
</dbReference>
<feature type="domain" description="F-box" evidence="1">
    <location>
        <begin position="11"/>
        <end position="57"/>
    </location>
</feature>
<reference evidence="2" key="2">
    <citation type="submission" date="2017-06" db="EMBL/GenBank/DDBJ databases">
        <title>The pomegranate genome and the genomics of punicalagin biosynthesis.</title>
        <authorList>
            <person name="Xu C."/>
        </authorList>
    </citation>
    <scope>NUCLEOTIDE SEQUENCE [LARGE SCALE GENOMIC DNA]</scope>
    <source>
        <tissue evidence="2">Fresh leaf</tissue>
    </source>
</reference>
<reference evidence="5" key="4">
    <citation type="submission" date="2025-04" db="UniProtKB">
        <authorList>
            <consortium name="RefSeq"/>
        </authorList>
    </citation>
    <scope>IDENTIFICATION</scope>
    <source>
        <tissue evidence="5">Leaf</tissue>
    </source>
</reference>
<dbReference type="Proteomes" id="UP000515151">
    <property type="component" value="Chromosome 6"/>
</dbReference>
<evidence type="ECO:0000259" key="1">
    <source>
        <dbReference type="PROSITE" id="PS50181"/>
    </source>
</evidence>
<evidence type="ECO:0000313" key="3">
    <source>
        <dbReference type="Proteomes" id="UP000197138"/>
    </source>
</evidence>
<protein>
    <submittedName>
        <fullName evidence="5">F-box protein At1g50870</fullName>
    </submittedName>
</protein>
<dbReference type="InterPro" id="IPR001810">
    <property type="entry name" value="F-box_dom"/>
</dbReference>
<dbReference type="AlphaFoldDB" id="A0A218WRK2"/>
<dbReference type="CDD" id="cd22157">
    <property type="entry name" value="F-box_AtFBW1-like"/>
    <property type="match status" value="1"/>
</dbReference>
<dbReference type="Proteomes" id="UP000197138">
    <property type="component" value="Unassembled WGS sequence"/>
</dbReference>
<dbReference type="OrthoDB" id="687122at2759"/>
<name>A0A218WRK2_PUNGR</name>
<dbReference type="EMBL" id="MTKT01003711">
    <property type="protein sequence ID" value="OWM74592.1"/>
    <property type="molecule type" value="Genomic_DNA"/>
</dbReference>
<dbReference type="PROSITE" id="PS50181">
    <property type="entry name" value="FBOX"/>
    <property type="match status" value="1"/>
</dbReference>
<dbReference type="Gene3D" id="1.20.1280.50">
    <property type="match status" value="1"/>
</dbReference>
<dbReference type="PANTHER" id="PTHR31111:SF138">
    <property type="entry name" value="F-BOX ASSOCIATED DOMAIN-CONTAINING PROTEIN"/>
    <property type="match status" value="1"/>
</dbReference>
<dbReference type="InterPro" id="IPR013187">
    <property type="entry name" value="F-box-assoc_dom_typ3"/>
</dbReference>
<dbReference type="InterPro" id="IPR017451">
    <property type="entry name" value="F-box-assoc_interact_dom"/>
</dbReference>
<accession>A0A218WRK2</accession>
<keyword evidence="4" id="KW-1185">Reference proteome</keyword>
<dbReference type="PANTHER" id="PTHR31111">
    <property type="entry name" value="BNAA05G37150D PROTEIN-RELATED"/>
    <property type="match status" value="1"/>
</dbReference>
<evidence type="ECO:0000313" key="4">
    <source>
        <dbReference type="Proteomes" id="UP000515151"/>
    </source>
</evidence>
<gene>
    <name evidence="5" type="primary">LOC116209927</name>
    <name evidence="2" type="ORF">CDL15_Pgr005172</name>
</gene>
<organism evidence="2 3">
    <name type="scientific">Punica granatum</name>
    <name type="common">Pomegranate</name>
    <dbReference type="NCBI Taxonomy" id="22663"/>
    <lineage>
        <taxon>Eukaryota</taxon>
        <taxon>Viridiplantae</taxon>
        <taxon>Streptophyta</taxon>
        <taxon>Embryophyta</taxon>
        <taxon>Tracheophyta</taxon>
        <taxon>Spermatophyta</taxon>
        <taxon>Magnoliopsida</taxon>
        <taxon>eudicotyledons</taxon>
        <taxon>Gunneridae</taxon>
        <taxon>Pentapetalae</taxon>
        <taxon>rosids</taxon>
        <taxon>malvids</taxon>
        <taxon>Myrtales</taxon>
        <taxon>Lythraceae</taxon>
        <taxon>Punica</taxon>
    </lineage>
</organism>
<evidence type="ECO:0000313" key="5">
    <source>
        <dbReference type="RefSeq" id="XP_031399545.1"/>
    </source>
</evidence>
<dbReference type="NCBIfam" id="TIGR01640">
    <property type="entry name" value="F_box_assoc_1"/>
    <property type="match status" value="1"/>
</dbReference>
<dbReference type="InterPro" id="IPR036047">
    <property type="entry name" value="F-box-like_dom_sf"/>
</dbReference>
<dbReference type="GeneID" id="116209927"/>
<dbReference type="SUPFAM" id="SSF81383">
    <property type="entry name" value="F-box domain"/>
    <property type="match status" value="1"/>
</dbReference>
<proteinExistence type="predicted"/>
<evidence type="ECO:0000313" key="2">
    <source>
        <dbReference type="EMBL" id="OWM74592.1"/>
    </source>
</evidence>
<dbReference type="Pfam" id="PF00646">
    <property type="entry name" value="F-box"/>
    <property type="match status" value="1"/>
</dbReference>
<dbReference type="Pfam" id="PF08268">
    <property type="entry name" value="FBA_3"/>
    <property type="match status" value="1"/>
</dbReference>
<reference evidence="3" key="1">
    <citation type="journal article" date="2017" name="Plant J.">
        <title>The pomegranate (Punica granatum L.) genome and the genomics of punicalagin biosynthesis.</title>
        <authorList>
            <person name="Qin G."/>
            <person name="Xu C."/>
            <person name="Ming R."/>
            <person name="Tang H."/>
            <person name="Guyot R."/>
            <person name="Kramer E.M."/>
            <person name="Hu Y."/>
            <person name="Yi X."/>
            <person name="Qi Y."/>
            <person name="Xu X."/>
            <person name="Gao Z."/>
            <person name="Pan H."/>
            <person name="Jian J."/>
            <person name="Tian Y."/>
            <person name="Yue Z."/>
            <person name="Xu Y."/>
        </authorList>
    </citation>
    <scope>NUCLEOTIDE SEQUENCE [LARGE SCALE GENOMIC DNA]</scope>
    <source>
        <strain evidence="3">cv. Dabenzi</strain>
    </source>
</reference>
<sequence>MKKNSSSSEEGDGAPPLPQEIIVEILLRLPVKSLCRFRCVSPLWRSIISDPQFVSSHFACSSARPKLLLSVDEYEKASDNIASKMKGKMFFSTDYPENSEDLCQVASYHGRITTMGYYIQCSAGGLICINAEEGIKICNPSTAECITFPNPPNHAGSFLGYDPVEKKHKILKFTFTETEMEILTLGEKEWRRMNPCLLDIESFEGDSLCIEGVLYLIGRTEEGEAYLVAFDVRLESFRAVPLPEECEYYCYKYLMEFGGCVALVNCGPTIANTLYGEIRACVLDDLHKQVWSCKDDIPSPHLDDTLPIERLCVGVTHAGELAFAPPLSTEPFCCYLYHMKDASLRKIEISGLCERISALTDGIFGRVMICSHVESLQSLGELRID</sequence>